<evidence type="ECO:0000256" key="3">
    <source>
        <dbReference type="ARBA" id="ARBA00022840"/>
    </source>
</evidence>
<evidence type="ECO:0000313" key="5">
    <source>
        <dbReference type="EMBL" id="KAF2317792.1"/>
    </source>
</evidence>
<dbReference type="AlphaFoldDB" id="A0A6A6MV96"/>
<keyword evidence="1" id="KW-0436">Ligase</keyword>
<dbReference type="GO" id="GO:0005737">
    <property type="term" value="C:cytoplasm"/>
    <property type="evidence" value="ECO:0007669"/>
    <property type="project" value="TreeGrafter"/>
</dbReference>
<feature type="domain" description="tRNA synthetases class I catalytic" evidence="4">
    <location>
        <begin position="51"/>
        <end position="111"/>
    </location>
</feature>
<comment type="caution">
    <text evidence="5">The sequence shown here is derived from an EMBL/GenBank/DDBJ whole genome shotgun (WGS) entry which is preliminary data.</text>
</comment>
<evidence type="ECO:0000313" key="6">
    <source>
        <dbReference type="Proteomes" id="UP000467840"/>
    </source>
</evidence>
<name>A0A6A6MV96_HEVBR</name>
<dbReference type="InterPro" id="IPR032678">
    <property type="entry name" value="tRNA-synt_1_cat_dom"/>
</dbReference>
<dbReference type="Gene3D" id="3.40.50.620">
    <property type="entry name" value="HUPs"/>
    <property type="match status" value="1"/>
</dbReference>
<protein>
    <recommendedName>
        <fullName evidence="4">tRNA synthetases class I catalytic domain-containing protein</fullName>
    </recommendedName>
</protein>
<gene>
    <name evidence="5" type="ORF">GH714_041106</name>
</gene>
<reference evidence="5 6" key="1">
    <citation type="journal article" date="2020" name="Mol. Plant">
        <title>The Chromosome-Based Rubber Tree Genome Provides New Insights into Spurge Genome Evolution and Rubber Biosynthesis.</title>
        <authorList>
            <person name="Liu J."/>
            <person name="Shi C."/>
            <person name="Shi C.C."/>
            <person name="Li W."/>
            <person name="Zhang Q.J."/>
            <person name="Zhang Y."/>
            <person name="Li K."/>
            <person name="Lu H.F."/>
            <person name="Shi C."/>
            <person name="Zhu S.T."/>
            <person name="Xiao Z.Y."/>
            <person name="Nan H."/>
            <person name="Yue Y."/>
            <person name="Zhu X.G."/>
            <person name="Wu Y."/>
            <person name="Hong X.N."/>
            <person name="Fan G.Y."/>
            <person name="Tong Y."/>
            <person name="Zhang D."/>
            <person name="Mao C.L."/>
            <person name="Liu Y.L."/>
            <person name="Hao S.J."/>
            <person name="Liu W.Q."/>
            <person name="Lv M.Q."/>
            <person name="Zhang H.B."/>
            <person name="Liu Y."/>
            <person name="Hu-Tang G.R."/>
            <person name="Wang J.P."/>
            <person name="Wang J.H."/>
            <person name="Sun Y.H."/>
            <person name="Ni S.B."/>
            <person name="Chen W.B."/>
            <person name="Zhang X.C."/>
            <person name="Jiao Y.N."/>
            <person name="Eichler E.E."/>
            <person name="Li G.H."/>
            <person name="Liu X."/>
            <person name="Gao L.Z."/>
        </authorList>
    </citation>
    <scope>NUCLEOTIDE SEQUENCE [LARGE SCALE GENOMIC DNA]</scope>
    <source>
        <strain evidence="6">cv. GT1</strain>
        <tissue evidence="5">Leaf</tissue>
    </source>
</reference>
<dbReference type="PANTHER" id="PTHR10890:SF26">
    <property type="entry name" value="CYSTEINE--TRNA LIGASE 1, CYTOPLASMIC-RELATED"/>
    <property type="match status" value="1"/>
</dbReference>
<evidence type="ECO:0000256" key="1">
    <source>
        <dbReference type="ARBA" id="ARBA00022598"/>
    </source>
</evidence>
<evidence type="ECO:0000256" key="2">
    <source>
        <dbReference type="ARBA" id="ARBA00022741"/>
    </source>
</evidence>
<dbReference type="InterPro" id="IPR024909">
    <property type="entry name" value="Cys-tRNA/MSH_ligase"/>
</dbReference>
<keyword evidence="2" id="KW-0547">Nucleotide-binding</keyword>
<accession>A0A6A6MV96</accession>
<keyword evidence="3" id="KW-0067">ATP-binding</keyword>
<dbReference type="GO" id="GO:0004817">
    <property type="term" value="F:cysteine-tRNA ligase activity"/>
    <property type="evidence" value="ECO:0007669"/>
    <property type="project" value="TreeGrafter"/>
</dbReference>
<evidence type="ECO:0000259" key="4">
    <source>
        <dbReference type="Pfam" id="PF01406"/>
    </source>
</evidence>
<dbReference type="GO" id="GO:0006423">
    <property type="term" value="P:cysteinyl-tRNA aminoacylation"/>
    <property type="evidence" value="ECO:0007669"/>
    <property type="project" value="TreeGrafter"/>
</dbReference>
<keyword evidence="6" id="KW-1185">Reference proteome</keyword>
<dbReference type="EMBL" id="JAAGAX010000004">
    <property type="protein sequence ID" value="KAF2317792.1"/>
    <property type="molecule type" value="Genomic_DNA"/>
</dbReference>
<dbReference type="Pfam" id="PF01406">
    <property type="entry name" value="tRNA-synt_1e"/>
    <property type="match status" value="1"/>
</dbReference>
<dbReference type="GO" id="GO:0005524">
    <property type="term" value="F:ATP binding"/>
    <property type="evidence" value="ECO:0007669"/>
    <property type="project" value="UniProtKB-KW"/>
</dbReference>
<dbReference type="Proteomes" id="UP000467840">
    <property type="component" value="Chromosome 6"/>
</dbReference>
<sequence length="115" mass="13366">MAKELDFKIFNTMTKTMEVFKPLVPGKVHIYLQHLGYEITYVRNFTDIDDKAAKLGEPSWESPWGPRRPGWHIECSAMSAHYLTFKFDIHGGGSDFTFPHHENEITECCCMLRKL</sequence>
<proteinExistence type="predicted"/>
<organism evidence="5 6">
    <name type="scientific">Hevea brasiliensis</name>
    <name type="common">Para rubber tree</name>
    <name type="synonym">Siphonia brasiliensis</name>
    <dbReference type="NCBI Taxonomy" id="3981"/>
    <lineage>
        <taxon>Eukaryota</taxon>
        <taxon>Viridiplantae</taxon>
        <taxon>Streptophyta</taxon>
        <taxon>Embryophyta</taxon>
        <taxon>Tracheophyta</taxon>
        <taxon>Spermatophyta</taxon>
        <taxon>Magnoliopsida</taxon>
        <taxon>eudicotyledons</taxon>
        <taxon>Gunneridae</taxon>
        <taxon>Pentapetalae</taxon>
        <taxon>rosids</taxon>
        <taxon>fabids</taxon>
        <taxon>Malpighiales</taxon>
        <taxon>Euphorbiaceae</taxon>
        <taxon>Crotonoideae</taxon>
        <taxon>Micrandreae</taxon>
        <taxon>Hevea</taxon>
    </lineage>
</organism>
<dbReference type="SUPFAM" id="SSF52374">
    <property type="entry name" value="Nucleotidylyl transferase"/>
    <property type="match status" value="1"/>
</dbReference>
<dbReference type="InterPro" id="IPR014729">
    <property type="entry name" value="Rossmann-like_a/b/a_fold"/>
</dbReference>
<dbReference type="PANTHER" id="PTHR10890">
    <property type="entry name" value="CYSTEINYL-TRNA SYNTHETASE"/>
    <property type="match status" value="1"/>
</dbReference>